<feature type="compositionally biased region" description="Basic and acidic residues" evidence="6">
    <location>
        <begin position="62"/>
        <end position="73"/>
    </location>
</feature>
<proteinExistence type="predicted"/>
<evidence type="ECO:0000313" key="9">
    <source>
        <dbReference type="EMBL" id="MBY8880590.1"/>
    </source>
</evidence>
<organism evidence="9 10">
    <name type="scientific">Actinacidiphila acidipaludis</name>
    <dbReference type="NCBI Taxonomy" id="2873382"/>
    <lineage>
        <taxon>Bacteria</taxon>
        <taxon>Bacillati</taxon>
        <taxon>Actinomycetota</taxon>
        <taxon>Actinomycetes</taxon>
        <taxon>Kitasatosporales</taxon>
        <taxon>Streptomycetaceae</taxon>
        <taxon>Actinacidiphila</taxon>
    </lineage>
</organism>
<feature type="domain" description="ABC3 transporter permease C-terminal" evidence="8">
    <location>
        <begin position="296"/>
        <end position="399"/>
    </location>
</feature>
<feature type="transmembrane region" description="Helical" evidence="7">
    <location>
        <begin position="883"/>
        <end position="907"/>
    </location>
</feature>
<evidence type="ECO:0000256" key="5">
    <source>
        <dbReference type="ARBA" id="ARBA00023136"/>
    </source>
</evidence>
<dbReference type="EMBL" id="JAINZZ010000033">
    <property type="protein sequence ID" value="MBY8880590.1"/>
    <property type="molecule type" value="Genomic_DNA"/>
</dbReference>
<evidence type="ECO:0000256" key="6">
    <source>
        <dbReference type="SAM" id="MobiDB-lite"/>
    </source>
</evidence>
<dbReference type="InterPro" id="IPR003838">
    <property type="entry name" value="ABC3_permease_C"/>
</dbReference>
<keyword evidence="10" id="KW-1185">Reference proteome</keyword>
<evidence type="ECO:0000256" key="7">
    <source>
        <dbReference type="SAM" id="Phobius"/>
    </source>
</evidence>
<evidence type="ECO:0000259" key="8">
    <source>
        <dbReference type="Pfam" id="PF02687"/>
    </source>
</evidence>
<accession>A0ABS7QDU3</accession>
<dbReference type="Proteomes" id="UP000778578">
    <property type="component" value="Unassembled WGS sequence"/>
</dbReference>
<feature type="transmembrane region" description="Helical" evidence="7">
    <location>
        <begin position="275"/>
        <end position="300"/>
    </location>
</feature>
<feature type="region of interest" description="Disordered" evidence="6">
    <location>
        <begin position="25"/>
        <end position="85"/>
    </location>
</feature>
<gene>
    <name evidence="9" type="ORF">K7862_23560</name>
</gene>
<feature type="transmembrane region" description="Helical" evidence="7">
    <location>
        <begin position="831"/>
        <end position="851"/>
    </location>
</feature>
<feature type="transmembrane region" description="Helical" evidence="7">
    <location>
        <begin position="495"/>
        <end position="514"/>
    </location>
</feature>
<feature type="transmembrane region" description="Helical" evidence="7">
    <location>
        <begin position="371"/>
        <end position="395"/>
    </location>
</feature>
<keyword evidence="4 7" id="KW-1133">Transmembrane helix</keyword>
<evidence type="ECO:0000256" key="3">
    <source>
        <dbReference type="ARBA" id="ARBA00022692"/>
    </source>
</evidence>
<keyword evidence="2" id="KW-1003">Cell membrane</keyword>
<evidence type="ECO:0000313" key="10">
    <source>
        <dbReference type="Proteomes" id="UP000778578"/>
    </source>
</evidence>
<feature type="transmembrane region" description="Helical" evidence="7">
    <location>
        <begin position="454"/>
        <end position="474"/>
    </location>
</feature>
<keyword evidence="3 7" id="KW-0812">Transmembrane</keyword>
<feature type="transmembrane region" description="Helical" evidence="7">
    <location>
        <begin position="416"/>
        <end position="434"/>
    </location>
</feature>
<feature type="transmembrane region" description="Helical" evidence="7">
    <location>
        <begin position="321"/>
        <end position="351"/>
    </location>
</feature>
<name>A0ABS7QDU3_9ACTN</name>
<reference evidence="9 10" key="1">
    <citation type="submission" date="2021-08" db="EMBL/GenBank/DDBJ databases">
        <title>WGS of actinomycetes from Thailand.</title>
        <authorList>
            <person name="Thawai C."/>
        </authorList>
    </citation>
    <scope>NUCLEOTIDE SEQUENCE [LARGE SCALE GENOMIC DNA]</scope>
    <source>
        <strain evidence="9 10">PLK6-54</strain>
    </source>
</reference>
<evidence type="ECO:0000256" key="1">
    <source>
        <dbReference type="ARBA" id="ARBA00004651"/>
    </source>
</evidence>
<feature type="transmembrane region" description="Helical" evidence="7">
    <location>
        <begin position="776"/>
        <end position="800"/>
    </location>
</feature>
<comment type="caution">
    <text evidence="9">The sequence shown here is derived from an EMBL/GenBank/DDBJ whole genome shotgun (WGS) entry which is preliminary data.</text>
</comment>
<dbReference type="PANTHER" id="PTHR30287">
    <property type="entry name" value="MEMBRANE COMPONENT OF PREDICTED ABC SUPERFAMILY METABOLITE UPTAKE TRANSPORTER"/>
    <property type="match status" value="1"/>
</dbReference>
<dbReference type="InterPro" id="IPR038766">
    <property type="entry name" value="Membrane_comp_ABC_pdt"/>
</dbReference>
<keyword evidence="5 7" id="KW-0472">Membrane</keyword>
<protein>
    <submittedName>
        <fullName evidence="9">FtsX-like permease family protein</fullName>
    </submittedName>
</protein>
<evidence type="ECO:0000256" key="4">
    <source>
        <dbReference type="ARBA" id="ARBA00022989"/>
    </source>
</evidence>
<comment type="subcellular location">
    <subcellularLocation>
        <location evidence="1">Cell membrane</location>
        <topology evidence="1">Multi-pass membrane protein</topology>
    </subcellularLocation>
</comment>
<dbReference type="Pfam" id="PF02687">
    <property type="entry name" value="FtsX"/>
    <property type="match status" value="1"/>
</dbReference>
<evidence type="ECO:0000256" key="2">
    <source>
        <dbReference type="ARBA" id="ARBA00022475"/>
    </source>
</evidence>
<sequence>MIALPIMGVSAADITVRSSELTKQQQVTRDIGAADARLGSGGMGHRPLVQSPVNEEALPADQKQDESEQARDEADSDVDPRTAIPAGARWITDQSTYARIRTRSGLLDTSVRELKADDPIAAGIVDLDRGRFPRSPDEMIATQALLKSSGLHVDSLVRVRGFDRAYRIVGAYDLPSELGVEELTALPGAFIAGYTSAMKAAGSAYEGQNGPPSYLVSLPGGYSWPMVMHANSLGVVVESREVRLHPPARADVPFYRVAKTSTGVVQTGVQKAETVAAPVTVGALAILEVCLLAGPAFAVGARRSRRQLGLVGANGGDRRHIRAIVLSGGLVIGVVAAVTGTLLGLALTALLRGWLEEYVGKRFGGLALRPLELAAIAGLAVLTGLLAAVVPAVNASRQSVLSSLTGRRGVRHAGRVMPVIGLGAVCLGTGIAVFGSTRTDSVMVVGLGSGVAELGVVALTPVLVGAFGRFGRWLPTAPRLALRDAVRNRGRTAPAVAAVLAAVAGSVAVATYAASQDRQDHDAYTARAPRGVYAVSSGSDGGRELGAVRAAVEKHFPVSGRADVSRLVYGPRTCEPHSYQSGCGGFELQVPTANQCPSERVDDPTQLSLAERRSFATDWRCAYGGGQVAMDTEGDVTVGGPAVLHALGIRDGAAERALARGETVLFDRRYDDHGSLRLRLITDMAKQQTDDRTPSGEVRTVPVHVAGERTPYGLVAVMPRQAALAAGFRTVPFGSYYTTSRMPSGAQQQALAGALANFGSDAETYLEKGYQSKNHLVLLALSIFAGLVTVGAAGIATGLAQADAEPDLKTLAAIGAAPGVRRRLSGFQCGLIAAMGVVLGSLAGVLPAIGLRRAQLREEWSTYHTAVDNGWGRADSLPHVPIVVPWGTLVLLMLAVPLGATLLAAAVTRARPQLTRRADG</sequence>
<dbReference type="PANTHER" id="PTHR30287:SF2">
    <property type="entry name" value="BLL1001 PROTEIN"/>
    <property type="match status" value="1"/>
</dbReference>